<protein>
    <submittedName>
        <fullName evidence="3">L-amino acid N-acyltransferase YncA</fullName>
    </submittedName>
</protein>
<dbReference type="Gene3D" id="3.40.630.30">
    <property type="match status" value="1"/>
</dbReference>
<reference evidence="3 4" key="1">
    <citation type="submission" date="2017-04" db="EMBL/GenBank/DDBJ databases">
        <authorList>
            <person name="Afonso C.L."/>
            <person name="Miller P.J."/>
            <person name="Scott M.A."/>
            <person name="Spackman E."/>
            <person name="Goraichik I."/>
            <person name="Dimitrov K.M."/>
            <person name="Suarez D.L."/>
            <person name="Swayne D.E."/>
        </authorList>
    </citation>
    <scope>NUCLEOTIDE SEQUENCE [LARGE SCALE GENOMIC DNA]</scope>
    <source>
        <strain evidence="3 4">11</strain>
    </source>
</reference>
<dbReference type="SUPFAM" id="SSF55729">
    <property type="entry name" value="Acyl-CoA N-acyltransferases (Nat)"/>
    <property type="match status" value="1"/>
</dbReference>
<keyword evidence="1 3" id="KW-0808">Transferase</keyword>
<evidence type="ECO:0000256" key="2">
    <source>
        <dbReference type="ARBA" id="ARBA00023315"/>
    </source>
</evidence>
<dbReference type="Pfam" id="PF00583">
    <property type="entry name" value="Acetyltransf_1"/>
    <property type="match status" value="1"/>
</dbReference>
<evidence type="ECO:0000313" key="4">
    <source>
        <dbReference type="Proteomes" id="UP000193834"/>
    </source>
</evidence>
<dbReference type="GO" id="GO:0016747">
    <property type="term" value="F:acyltransferase activity, transferring groups other than amino-acyl groups"/>
    <property type="evidence" value="ECO:0007669"/>
    <property type="project" value="InterPro"/>
</dbReference>
<dbReference type="RefSeq" id="WP_169025748.1">
    <property type="nucleotide sequence ID" value="NZ_FYER01000001.1"/>
</dbReference>
<name>A0A1X7IUE4_9BACL</name>
<dbReference type="AlphaFoldDB" id="A0A1X7IUE4"/>
<dbReference type="Proteomes" id="UP000193834">
    <property type="component" value="Unassembled WGS sequence"/>
</dbReference>
<evidence type="ECO:0000256" key="1">
    <source>
        <dbReference type="ARBA" id="ARBA00022679"/>
    </source>
</evidence>
<gene>
    <name evidence="3" type="ORF">SAMN06295960_0770</name>
</gene>
<dbReference type="CDD" id="cd04301">
    <property type="entry name" value="NAT_SF"/>
    <property type="match status" value="1"/>
</dbReference>
<keyword evidence="4" id="KW-1185">Reference proteome</keyword>
<dbReference type="EMBL" id="FXAZ01000001">
    <property type="protein sequence ID" value="SMG18176.1"/>
    <property type="molecule type" value="Genomic_DNA"/>
</dbReference>
<dbReference type="InterPro" id="IPR016181">
    <property type="entry name" value="Acyl_CoA_acyltransferase"/>
</dbReference>
<keyword evidence="2 3" id="KW-0012">Acyltransferase</keyword>
<organism evidence="3 4">
    <name type="scientific">Paenibacillus aquistagni</name>
    <dbReference type="NCBI Taxonomy" id="1852522"/>
    <lineage>
        <taxon>Bacteria</taxon>
        <taxon>Bacillati</taxon>
        <taxon>Bacillota</taxon>
        <taxon>Bacilli</taxon>
        <taxon>Bacillales</taxon>
        <taxon>Paenibacillaceae</taxon>
        <taxon>Paenibacillus</taxon>
    </lineage>
</organism>
<dbReference type="PANTHER" id="PTHR43877">
    <property type="entry name" value="AMINOALKYLPHOSPHONATE N-ACETYLTRANSFERASE-RELATED-RELATED"/>
    <property type="match status" value="1"/>
</dbReference>
<evidence type="ECO:0000313" key="3">
    <source>
        <dbReference type="EMBL" id="SMG18176.1"/>
    </source>
</evidence>
<dbReference type="PROSITE" id="PS51186">
    <property type="entry name" value="GNAT"/>
    <property type="match status" value="1"/>
</dbReference>
<dbReference type="STRING" id="1852522.SAMN06295960_0770"/>
<accession>A0A1X7IUE4</accession>
<dbReference type="InterPro" id="IPR000182">
    <property type="entry name" value="GNAT_dom"/>
</dbReference>
<dbReference type="InterPro" id="IPR050832">
    <property type="entry name" value="Bact_Acetyltransf"/>
</dbReference>
<proteinExistence type="predicted"/>
<sequence length="170" mass="19345">MIRRAEATDAEAIAQVHVASWQSTYRGIVPDIYLDNMSVERRVEYWGSILSKPLYEHELIVLEQQGQVVGFANGGPNRERKYRYDAEIYALYLLQRVQGQGYGKAMVHQLIESFSREGYRSMLVWALKDNPAVQFYERLGAKPIEQKEIMIGGIALMECALGWGDLTAAL</sequence>